<keyword evidence="7" id="KW-1185">Reference proteome</keyword>
<evidence type="ECO:0000256" key="3">
    <source>
        <dbReference type="ARBA" id="ARBA00022833"/>
    </source>
</evidence>
<dbReference type="InterPro" id="IPR043136">
    <property type="entry name" value="B30.2/SPRY_sf"/>
</dbReference>
<dbReference type="AlphaFoldDB" id="A0AAZ1Y1T4"/>
<reference evidence="6" key="3">
    <citation type="submission" date="2025-09" db="UniProtKB">
        <authorList>
            <consortium name="Ensembl"/>
        </authorList>
    </citation>
    <scope>IDENTIFICATION</scope>
</reference>
<protein>
    <recommendedName>
        <fullName evidence="5">B box-type domain-containing protein</fullName>
    </recommendedName>
</protein>
<dbReference type="PANTHER" id="PTHR25465">
    <property type="entry name" value="B-BOX DOMAIN CONTAINING"/>
    <property type="match status" value="1"/>
</dbReference>
<dbReference type="InterPro" id="IPR051051">
    <property type="entry name" value="E3_ubiq-ligase_TRIM/RNF"/>
</dbReference>
<dbReference type="Ensembl" id="ENSOABT00000063388.1">
    <property type="protein sequence ID" value="ENSOABP00000074646.1"/>
    <property type="gene ID" value="ENSOABG00000030237.1"/>
</dbReference>
<proteinExistence type="predicted"/>
<feature type="domain" description="B box-type" evidence="5">
    <location>
        <begin position="388"/>
        <end position="429"/>
    </location>
</feature>
<keyword evidence="1" id="KW-0479">Metal-binding</keyword>
<organism evidence="6 7">
    <name type="scientific">Oreochromis aureus</name>
    <name type="common">Israeli tilapia</name>
    <name type="synonym">Chromis aureus</name>
    <dbReference type="NCBI Taxonomy" id="47969"/>
    <lineage>
        <taxon>Eukaryota</taxon>
        <taxon>Metazoa</taxon>
        <taxon>Chordata</taxon>
        <taxon>Craniata</taxon>
        <taxon>Vertebrata</taxon>
        <taxon>Euteleostomi</taxon>
        <taxon>Actinopterygii</taxon>
        <taxon>Neopterygii</taxon>
        <taxon>Teleostei</taxon>
        <taxon>Neoteleostei</taxon>
        <taxon>Acanthomorphata</taxon>
        <taxon>Ovalentaria</taxon>
        <taxon>Cichlomorphae</taxon>
        <taxon>Cichliformes</taxon>
        <taxon>Cichlidae</taxon>
        <taxon>African cichlids</taxon>
        <taxon>Pseudocrenilabrinae</taxon>
        <taxon>Oreochromini</taxon>
        <taxon>Oreochromis</taxon>
    </lineage>
</organism>
<keyword evidence="2 4" id="KW-0863">Zinc-finger</keyword>
<name>A0AAZ1Y1T4_OREAU</name>
<dbReference type="Gene3D" id="3.30.160.60">
    <property type="entry name" value="Classic Zinc Finger"/>
    <property type="match status" value="2"/>
</dbReference>
<evidence type="ECO:0000256" key="1">
    <source>
        <dbReference type="ARBA" id="ARBA00022723"/>
    </source>
</evidence>
<dbReference type="PROSITE" id="PS50119">
    <property type="entry name" value="ZF_BBOX"/>
    <property type="match status" value="2"/>
</dbReference>
<dbReference type="Gene3D" id="4.10.830.40">
    <property type="match status" value="2"/>
</dbReference>
<dbReference type="Proteomes" id="UP000472276">
    <property type="component" value="Unassembled WGS sequence"/>
</dbReference>
<evidence type="ECO:0000256" key="4">
    <source>
        <dbReference type="PROSITE-ProRule" id="PRU00024"/>
    </source>
</evidence>
<evidence type="ECO:0000256" key="2">
    <source>
        <dbReference type="ARBA" id="ARBA00022771"/>
    </source>
</evidence>
<dbReference type="GO" id="GO:0008270">
    <property type="term" value="F:zinc ion binding"/>
    <property type="evidence" value="ECO:0007669"/>
    <property type="project" value="UniProtKB-KW"/>
</dbReference>
<dbReference type="Gene3D" id="2.60.120.920">
    <property type="match status" value="1"/>
</dbReference>
<dbReference type="PANTHER" id="PTHR25465:SF73">
    <property type="entry name" value="E3 UBIQUITIN_ISG15 LIGASE TRIM25 ISOFORM X1"/>
    <property type="match status" value="1"/>
</dbReference>
<evidence type="ECO:0000313" key="6">
    <source>
        <dbReference type="Ensembl" id="ENSOABP00000074646.1"/>
    </source>
</evidence>
<reference evidence="7" key="1">
    <citation type="submission" date="2020-03" db="EMBL/GenBank/DDBJ databases">
        <title>Evolution of repeat sequences and sex chromosomes of tilapia species revealed by chromosome-level genomes.</title>
        <authorList>
            <person name="Xu L."/>
            <person name="Tao W."/>
            <person name="Wang D."/>
            <person name="Zhou Q."/>
        </authorList>
    </citation>
    <scope>NUCLEOTIDE SEQUENCE [LARGE SCALE GENOMIC DNA]</scope>
    <source>
        <strain evidence="7">Israel</strain>
    </source>
</reference>
<dbReference type="Pfam" id="PF00643">
    <property type="entry name" value="zf-B_box"/>
    <property type="match status" value="2"/>
</dbReference>
<evidence type="ECO:0000259" key="5">
    <source>
        <dbReference type="PROSITE" id="PS50119"/>
    </source>
</evidence>
<dbReference type="SUPFAM" id="SSF57845">
    <property type="entry name" value="B-box zinc-binding domain"/>
    <property type="match status" value="2"/>
</dbReference>
<keyword evidence="3" id="KW-0862">Zinc</keyword>
<evidence type="ECO:0000313" key="7">
    <source>
        <dbReference type="Proteomes" id="UP000472276"/>
    </source>
</evidence>
<reference evidence="6" key="2">
    <citation type="submission" date="2025-08" db="UniProtKB">
        <authorList>
            <consortium name="Ensembl"/>
        </authorList>
    </citation>
    <scope>IDENTIFICATION</scope>
</reference>
<dbReference type="SMART" id="SM00336">
    <property type="entry name" value="BBOX"/>
    <property type="match status" value="2"/>
</dbReference>
<dbReference type="InterPro" id="IPR000315">
    <property type="entry name" value="Znf_B-box"/>
</dbReference>
<accession>A0AAZ1Y1T4</accession>
<feature type="domain" description="B box-type" evidence="5">
    <location>
        <begin position="56"/>
        <end position="97"/>
    </location>
</feature>
<sequence>MDPQTILCDMCIENRKAAKKTCMKCEISMCVQHLQAHLTTPVLLQTHPLTEPMDLCGNTKCSQHGKLLEYYCLDDMTCVCVSCAIEDQHRLHNMKTFSTAHKELLEKLKAEQLILQEKTDDENVSLEKWEKSEREKLGGCSVRLIEAVTNLRDITLTSVQSSVSARMVSLKTSKSSMEAAQKEKDTFRFLQMYSQVHQDVEKAKTVDLRKGLEPGSHRDKLVEEIRQNGEKMVKQAFQFWGSLLTLVDPEHHQELVPTGSDLIFEPQSLGPGMSLSTDNRRVFHSQWMKFCSSHLFLIKNTIPISDFKRWVISISKDCDWTIGLCDDTYAASMKDGYIYGLRCQEDRKPAKKTCMKCEISMCVQHLQAHLTTPVLLQTHPLTEPMDLCGNTKCSQHGKLLEYYCLDDMTCVCVSCAIEDQHRLHNMKTFSTAHKELLEKLKAEQLILQEKTDDENVSLEKWEKSEREKLGGCSVRLIEAVTKLRDISLTSVQSSVSARMVSLKTSKSSLEAAQKEKDTFRFLQMYSQVHQDVEKAKTVDLRKGLEPGSHRDKLVEEMRQNGEKMVKQASQFWGSLLTLVDPEHHQELVPTGSDLIFEPQSLDPGMSLSKDNRKVFHNSWLGQCCATLLICSTKTASSYQRWVVSLPVESDWTIGLCEKTSAKNLKDGAVYGLCWEDKQLSSLTTRREEGSQSSTSQGLKVQNTGTAKIGTQLVTTSALITYQGENGEEPVPRPEKVEVLWNFPASTLSFFSRTGQHQREEIITMKLKVSINNWDLAPFVQLGKQNIHSTTQQQQWKCSCGKDYSWDGNRYRDNMSGSTCQGCCSCGKLLCRHVTQVVCDLY</sequence>